<evidence type="ECO:0000256" key="1">
    <source>
        <dbReference type="ARBA" id="ARBA00001933"/>
    </source>
</evidence>
<keyword evidence="3 6" id="KW-0032">Aminotransferase</keyword>
<dbReference type="Gene3D" id="3.90.1150.10">
    <property type="entry name" value="Aspartate Aminotransferase, domain 1"/>
    <property type="match status" value="1"/>
</dbReference>
<comment type="cofactor">
    <cofactor evidence="1 6">
        <name>pyridoxal 5'-phosphate</name>
        <dbReference type="ChEBI" id="CHEBI:597326"/>
    </cofactor>
</comment>
<evidence type="ECO:0000259" key="7">
    <source>
        <dbReference type="Pfam" id="PF00155"/>
    </source>
</evidence>
<proteinExistence type="inferred from homology"/>
<keyword evidence="9" id="KW-1185">Reference proteome</keyword>
<keyword evidence="4 6" id="KW-0808">Transferase</keyword>
<evidence type="ECO:0000256" key="2">
    <source>
        <dbReference type="ARBA" id="ARBA00007441"/>
    </source>
</evidence>
<evidence type="ECO:0000313" key="9">
    <source>
        <dbReference type="Proteomes" id="UP001596002"/>
    </source>
</evidence>
<dbReference type="CDD" id="cd00609">
    <property type="entry name" value="AAT_like"/>
    <property type="match status" value="1"/>
</dbReference>
<dbReference type="GO" id="GO:0008483">
    <property type="term" value="F:transaminase activity"/>
    <property type="evidence" value="ECO:0007669"/>
    <property type="project" value="UniProtKB-KW"/>
</dbReference>
<dbReference type="InterPro" id="IPR015421">
    <property type="entry name" value="PyrdxlP-dep_Trfase_major"/>
</dbReference>
<dbReference type="PROSITE" id="PS00105">
    <property type="entry name" value="AA_TRANSFER_CLASS_1"/>
    <property type="match status" value="1"/>
</dbReference>
<dbReference type="Gene3D" id="3.40.640.10">
    <property type="entry name" value="Type I PLP-dependent aspartate aminotransferase-like (Major domain)"/>
    <property type="match status" value="1"/>
</dbReference>
<dbReference type="InterPro" id="IPR050596">
    <property type="entry name" value="AspAT/PAT-like"/>
</dbReference>
<sequence>MEHLINKRVKDIQISGIRKFSNLVANYKDAISLTIGQPDFPTPEHIKEAGKVAIAANKTTYTLNAGLLELRQAAANFLRTKYKLAYRPEDEIIVTNGASEAIDITLRTILEDGAEVILPGPVYPGYEPIIKMCGAVPVYVDTTGNGFKLSADLLRDKITEHTRAVILPYPSNPTGCVMTENDLGGIADLLQDKEIFVISDEIYSELIYNGTHVSIASIPPMREKTIVINGLSKSHSMTGWRIGFTFAPVYLTQHMLKVHQYNSTCASTISQHAAIEALTAGIDDAEMMKQEYKARRDFVYDRLLALGFDVEKPDGAFYIFPSIKQFHMKSFEFAAKLLEEQRVAVVPGDAFSQLGEGYIRISYAYSMDILEEGMNRIERFVKGRS</sequence>
<keyword evidence="5" id="KW-0663">Pyridoxal phosphate</keyword>
<dbReference type="PANTHER" id="PTHR46383:SF4">
    <property type="entry name" value="AMINOTRANSFERASE"/>
    <property type="match status" value="1"/>
</dbReference>
<dbReference type="InterPro" id="IPR004838">
    <property type="entry name" value="NHTrfase_class1_PyrdxlP-BS"/>
</dbReference>
<dbReference type="InterPro" id="IPR015424">
    <property type="entry name" value="PyrdxlP-dep_Trfase"/>
</dbReference>
<name>A0ABV9Q6B3_9BACL</name>
<evidence type="ECO:0000313" key="8">
    <source>
        <dbReference type="EMBL" id="MFC4769423.1"/>
    </source>
</evidence>
<reference evidence="9" key="1">
    <citation type="journal article" date="2019" name="Int. J. Syst. Evol. Microbiol.">
        <title>The Global Catalogue of Microorganisms (GCM) 10K type strain sequencing project: providing services to taxonomists for standard genome sequencing and annotation.</title>
        <authorList>
            <consortium name="The Broad Institute Genomics Platform"/>
            <consortium name="The Broad Institute Genome Sequencing Center for Infectious Disease"/>
            <person name="Wu L."/>
            <person name="Ma J."/>
        </authorList>
    </citation>
    <scope>NUCLEOTIDE SEQUENCE [LARGE SCALE GENOMIC DNA]</scope>
    <source>
        <strain evidence="9">WYCCWR 12678</strain>
    </source>
</reference>
<dbReference type="Proteomes" id="UP001596002">
    <property type="component" value="Unassembled WGS sequence"/>
</dbReference>
<accession>A0ABV9Q6B3</accession>
<protein>
    <recommendedName>
        <fullName evidence="6">Aminotransferase</fullName>
        <ecNumber evidence="6">2.6.1.-</ecNumber>
    </recommendedName>
</protein>
<dbReference type="Pfam" id="PF00155">
    <property type="entry name" value="Aminotran_1_2"/>
    <property type="match status" value="1"/>
</dbReference>
<dbReference type="NCBIfam" id="NF005817">
    <property type="entry name" value="PRK07683.1"/>
    <property type="match status" value="1"/>
</dbReference>
<evidence type="ECO:0000256" key="4">
    <source>
        <dbReference type="ARBA" id="ARBA00022679"/>
    </source>
</evidence>
<comment type="similarity">
    <text evidence="2 6">Belongs to the class-I pyridoxal-phosphate-dependent aminotransferase family.</text>
</comment>
<comment type="caution">
    <text evidence="8">The sequence shown here is derived from an EMBL/GenBank/DDBJ whole genome shotgun (WGS) entry which is preliminary data.</text>
</comment>
<evidence type="ECO:0000256" key="5">
    <source>
        <dbReference type="ARBA" id="ARBA00022898"/>
    </source>
</evidence>
<dbReference type="PANTHER" id="PTHR46383">
    <property type="entry name" value="ASPARTATE AMINOTRANSFERASE"/>
    <property type="match status" value="1"/>
</dbReference>
<dbReference type="EC" id="2.6.1.-" evidence="6"/>
<dbReference type="EMBL" id="JBHSHC010000130">
    <property type="protein sequence ID" value="MFC4769423.1"/>
    <property type="molecule type" value="Genomic_DNA"/>
</dbReference>
<organism evidence="8 9">
    <name type="scientific">Effusibacillus consociatus</name>
    <dbReference type="NCBI Taxonomy" id="1117041"/>
    <lineage>
        <taxon>Bacteria</taxon>
        <taxon>Bacillati</taxon>
        <taxon>Bacillota</taxon>
        <taxon>Bacilli</taxon>
        <taxon>Bacillales</taxon>
        <taxon>Alicyclobacillaceae</taxon>
        <taxon>Effusibacillus</taxon>
    </lineage>
</organism>
<evidence type="ECO:0000256" key="6">
    <source>
        <dbReference type="RuleBase" id="RU000481"/>
    </source>
</evidence>
<dbReference type="SUPFAM" id="SSF53383">
    <property type="entry name" value="PLP-dependent transferases"/>
    <property type="match status" value="1"/>
</dbReference>
<gene>
    <name evidence="8" type="ORF">ACFO8Q_19005</name>
</gene>
<evidence type="ECO:0000256" key="3">
    <source>
        <dbReference type="ARBA" id="ARBA00022576"/>
    </source>
</evidence>
<dbReference type="InterPro" id="IPR015422">
    <property type="entry name" value="PyrdxlP-dep_Trfase_small"/>
</dbReference>
<dbReference type="InterPro" id="IPR004839">
    <property type="entry name" value="Aminotransferase_I/II_large"/>
</dbReference>
<dbReference type="RefSeq" id="WP_380027925.1">
    <property type="nucleotide sequence ID" value="NZ_JBHSHC010000130.1"/>
</dbReference>
<feature type="domain" description="Aminotransferase class I/classII large" evidence="7">
    <location>
        <begin position="29"/>
        <end position="377"/>
    </location>
</feature>